<dbReference type="InterPro" id="IPR046748">
    <property type="entry name" value="HipA_2"/>
</dbReference>
<name>A0A8H9L7J6_9DEIO</name>
<organism evidence="2 3">
    <name type="scientific">Deinococcus arenae</name>
    <dbReference type="NCBI Taxonomy" id="1452751"/>
    <lineage>
        <taxon>Bacteria</taxon>
        <taxon>Thermotogati</taxon>
        <taxon>Deinococcota</taxon>
        <taxon>Deinococci</taxon>
        <taxon>Deinococcales</taxon>
        <taxon>Deinococcaceae</taxon>
        <taxon>Deinococcus</taxon>
    </lineage>
</organism>
<evidence type="ECO:0000313" key="2">
    <source>
        <dbReference type="EMBL" id="GGM54076.1"/>
    </source>
</evidence>
<dbReference type="AlphaFoldDB" id="A0A8H9L7J6"/>
<feature type="domain" description="HipA-like kinase" evidence="1">
    <location>
        <begin position="62"/>
        <end position="273"/>
    </location>
</feature>
<keyword evidence="3" id="KW-1185">Reference proteome</keyword>
<evidence type="ECO:0000313" key="3">
    <source>
        <dbReference type="Proteomes" id="UP000600547"/>
    </source>
</evidence>
<dbReference type="Proteomes" id="UP000600547">
    <property type="component" value="Unassembled WGS sequence"/>
</dbReference>
<proteinExistence type="predicted"/>
<sequence length="308" mass="33448">MTQQLLMPSKRRLTASIWQGVKLPGSAKAQLIVDSSSMPLPWVVKSLHSGQGQNQGLVPGDQAAFNDYVGSRLAEAAGFSVGEVAIMTIDDEFLDGYPELRMPQFGGFAPGEHFAVKYYPGSQTLDHFNTPLLRAALRAKCVNPHVANQVVAFDSALVNWDRSIPMQGLGGENPGNLLFRPGGNGVGVEMVMIDQGYCFGAKWDTQTPAQYPHSIGAWPDEVFGVFKALALINFYDHSDVLNMLGRLQRLTVANVNSIIQEVPASWLGFTDSQQLAQLVAALTARIANYARIVNAHYSSVHAHALVKV</sequence>
<dbReference type="EMBL" id="BMQG01000014">
    <property type="protein sequence ID" value="GGM54076.1"/>
    <property type="molecule type" value="Genomic_DNA"/>
</dbReference>
<dbReference type="RefSeq" id="WP_189062695.1">
    <property type="nucleotide sequence ID" value="NZ_BMQG01000014.1"/>
</dbReference>
<dbReference type="Pfam" id="PF20613">
    <property type="entry name" value="HipA_2"/>
    <property type="match status" value="1"/>
</dbReference>
<gene>
    <name evidence="2" type="ORF">GCM10008956_32450</name>
</gene>
<evidence type="ECO:0000259" key="1">
    <source>
        <dbReference type="Pfam" id="PF20613"/>
    </source>
</evidence>
<comment type="caution">
    <text evidence="2">The sequence shown here is derived from an EMBL/GenBank/DDBJ whole genome shotgun (WGS) entry which is preliminary data.</text>
</comment>
<accession>A0A8H9L7J6</accession>
<reference evidence="3" key="1">
    <citation type="journal article" date="2019" name="Int. J. Syst. Evol. Microbiol.">
        <title>The Global Catalogue of Microorganisms (GCM) 10K type strain sequencing project: providing services to taxonomists for standard genome sequencing and annotation.</title>
        <authorList>
            <consortium name="The Broad Institute Genomics Platform"/>
            <consortium name="The Broad Institute Genome Sequencing Center for Infectious Disease"/>
            <person name="Wu L."/>
            <person name="Ma J."/>
        </authorList>
    </citation>
    <scope>NUCLEOTIDE SEQUENCE [LARGE SCALE GENOMIC DNA]</scope>
    <source>
        <strain evidence="3">JCM 31047</strain>
    </source>
</reference>
<protein>
    <recommendedName>
        <fullName evidence="1">HipA-like kinase domain-containing protein</fullName>
    </recommendedName>
</protein>